<dbReference type="Proteomes" id="UP000273516">
    <property type="component" value="Unassembled WGS sequence"/>
</dbReference>
<evidence type="ECO:0008006" key="3">
    <source>
        <dbReference type="Google" id="ProtNLM"/>
    </source>
</evidence>
<sequence length="262" mass="30397">MLNIHLGPHKTATTYLQSVMKNSEWLPGYRYFDIFESRREVLSQVRDCAEGELPACMSDSSLNYVYSDENLIGGPQGPLNMYPQAASSLKWSKGHKPNLFFALRPYHEIYVSSWLESLRFSPFFKFREGPAERGYVQVLEEIDSYVEPGNFTLWMYSDFRGHPEEIINMISGGGIKKFGEHDSGSERLSPTRQEVDLYTKVVPYVGRKFQAEVFNIIRNSMTVKSEEKFQPFSESDIDRLKDRFLRDVEIIRDKFGIWQPAD</sequence>
<gene>
    <name evidence="1" type="ORF">C9E81_14640</name>
</gene>
<dbReference type="EMBL" id="QOKZ01000005">
    <property type="protein sequence ID" value="RMC34381.1"/>
    <property type="molecule type" value="Genomic_DNA"/>
</dbReference>
<organism evidence="1 2">
    <name type="scientific">Paracoccus alkanivorans</name>
    <dbReference type="NCBI Taxonomy" id="2116655"/>
    <lineage>
        <taxon>Bacteria</taxon>
        <taxon>Pseudomonadati</taxon>
        <taxon>Pseudomonadota</taxon>
        <taxon>Alphaproteobacteria</taxon>
        <taxon>Rhodobacterales</taxon>
        <taxon>Paracoccaceae</taxon>
        <taxon>Paracoccus</taxon>
    </lineage>
</organism>
<reference evidence="1 2" key="1">
    <citation type="submission" date="2018-07" db="EMBL/GenBank/DDBJ databases">
        <authorList>
            <person name="Zhang Y."/>
            <person name="Wang L."/>
            <person name="Ma S."/>
        </authorList>
    </citation>
    <scope>NUCLEOTIDE SEQUENCE [LARGE SCALE GENOMIC DNA]</scope>
    <source>
        <strain evidence="1 2">4-2</strain>
    </source>
</reference>
<dbReference type="AlphaFoldDB" id="A0A3M0MA14"/>
<name>A0A3M0MA14_9RHOB</name>
<accession>A0A3M0MA14</accession>
<comment type="caution">
    <text evidence="1">The sequence shown here is derived from an EMBL/GenBank/DDBJ whole genome shotgun (WGS) entry which is preliminary data.</text>
</comment>
<proteinExistence type="predicted"/>
<keyword evidence="2" id="KW-1185">Reference proteome</keyword>
<protein>
    <recommendedName>
        <fullName evidence="3">Sulfotransferase domain-containing protein</fullName>
    </recommendedName>
</protein>
<evidence type="ECO:0000313" key="1">
    <source>
        <dbReference type="EMBL" id="RMC34381.1"/>
    </source>
</evidence>
<evidence type="ECO:0000313" key="2">
    <source>
        <dbReference type="Proteomes" id="UP000273516"/>
    </source>
</evidence>